<proteinExistence type="predicted"/>
<reference evidence="1" key="1">
    <citation type="journal article" date="2021" name="Proc. Natl. Acad. Sci. U.S.A.">
        <title>A Catalog of Tens of Thousands of Viruses from Human Metagenomes Reveals Hidden Associations with Chronic Diseases.</title>
        <authorList>
            <person name="Tisza M.J."/>
            <person name="Buck C.B."/>
        </authorList>
    </citation>
    <scope>NUCLEOTIDE SEQUENCE</scope>
    <source>
        <strain evidence="1">Ct4bw6</strain>
    </source>
</reference>
<name>A0A8S5MUZ7_9VIRU</name>
<accession>A0A8S5MUZ7</accession>
<organism evidence="1">
    <name type="scientific">Phage sp. ct4bw6</name>
    <dbReference type="NCBI Taxonomy" id="2826747"/>
    <lineage>
        <taxon>Viruses</taxon>
    </lineage>
</organism>
<protein>
    <submittedName>
        <fullName evidence="1">Uncharacterized protein</fullName>
    </submittedName>
</protein>
<sequence>MYICDRGHFRCRCRFRTRCRFRPDPSFRFAPLRGRVLEPRFEAWPSPAPGDLHPPGVRV</sequence>
<dbReference type="EMBL" id="BK014991">
    <property type="protein sequence ID" value="DAD85968.1"/>
    <property type="molecule type" value="Genomic_DNA"/>
</dbReference>
<evidence type="ECO:0000313" key="1">
    <source>
        <dbReference type="EMBL" id="DAD85968.1"/>
    </source>
</evidence>